<dbReference type="EMBL" id="FJUW01000097">
    <property type="protein sequence ID" value="CZT13750.1"/>
    <property type="molecule type" value="Genomic_DNA"/>
</dbReference>
<gene>
    <name evidence="2" type="ORF">RCO7_11517</name>
</gene>
<feature type="region of interest" description="Disordered" evidence="1">
    <location>
        <begin position="1"/>
        <end position="154"/>
    </location>
</feature>
<evidence type="ECO:0000313" key="2">
    <source>
        <dbReference type="EMBL" id="CZT13750.1"/>
    </source>
</evidence>
<evidence type="ECO:0000313" key="3">
    <source>
        <dbReference type="Proteomes" id="UP000178129"/>
    </source>
</evidence>
<name>A0A1E1LTA8_9HELO</name>
<dbReference type="AlphaFoldDB" id="A0A1E1LTA8"/>
<feature type="compositionally biased region" description="Low complexity" evidence="1">
    <location>
        <begin position="126"/>
        <end position="135"/>
    </location>
</feature>
<proteinExistence type="predicted"/>
<dbReference type="Proteomes" id="UP000178129">
    <property type="component" value="Unassembled WGS sequence"/>
</dbReference>
<comment type="caution">
    <text evidence="2">The sequence shown here is derived from an EMBL/GenBank/DDBJ whole genome shotgun (WGS) entry which is preliminary data.</text>
</comment>
<reference evidence="3" key="1">
    <citation type="submission" date="2016-03" db="EMBL/GenBank/DDBJ databases">
        <authorList>
            <person name="Ploux O."/>
        </authorList>
    </citation>
    <scope>NUCLEOTIDE SEQUENCE [LARGE SCALE GENOMIC DNA]</scope>
    <source>
        <strain evidence="3">UK7</strain>
    </source>
</reference>
<evidence type="ECO:0000256" key="1">
    <source>
        <dbReference type="SAM" id="MobiDB-lite"/>
    </source>
</evidence>
<keyword evidence="3" id="KW-1185">Reference proteome</keyword>
<accession>A0A1E1LTA8</accession>
<protein>
    <submittedName>
        <fullName evidence="2">Uncharacterized protein</fullName>
    </submittedName>
</protein>
<organism evidence="2 3">
    <name type="scientific">Rhynchosporium graminicola</name>
    <dbReference type="NCBI Taxonomy" id="2792576"/>
    <lineage>
        <taxon>Eukaryota</taxon>
        <taxon>Fungi</taxon>
        <taxon>Dikarya</taxon>
        <taxon>Ascomycota</taxon>
        <taxon>Pezizomycotina</taxon>
        <taxon>Leotiomycetes</taxon>
        <taxon>Helotiales</taxon>
        <taxon>Ploettnerulaceae</taxon>
        <taxon>Rhynchosporium</taxon>
    </lineage>
</organism>
<dbReference type="InParanoid" id="A0A1E1LTA8"/>
<feature type="compositionally biased region" description="Low complexity" evidence="1">
    <location>
        <begin position="45"/>
        <end position="55"/>
    </location>
</feature>
<sequence>MNNEAFNAAKAPPKGRHAGFKPKALDFGREFANLIRPRPSPFINPASEASTPSSPKSEKPKAKPKCLVDAPPPSNPWKKEPKKAKTPPPPVNPWKATAIMPSSSSTLAYQDWPAPSLAKPSVTIGTSSASTSEASSSKDKKRRNKTWIPLDLDL</sequence>